<dbReference type="AlphaFoldDB" id="A0A1T1HFK9"/>
<evidence type="ECO:0000313" key="2">
    <source>
        <dbReference type="Proteomes" id="UP000190064"/>
    </source>
</evidence>
<dbReference type="Pfam" id="PF03646">
    <property type="entry name" value="FlaG"/>
    <property type="match status" value="1"/>
</dbReference>
<dbReference type="EMBL" id="MTSD02000001">
    <property type="protein sequence ID" value="OOV88592.1"/>
    <property type="molecule type" value="Genomic_DNA"/>
</dbReference>
<dbReference type="InterPro" id="IPR035924">
    <property type="entry name" value="FlaG-like_sf"/>
</dbReference>
<name>A0A1T1HFK9_OCELI</name>
<gene>
    <name evidence="1" type="ORF">BTA35_0203615</name>
</gene>
<organism evidence="1 2">
    <name type="scientific">Oceanospirillum linum</name>
    <dbReference type="NCBI Taxonomy" id="966"/>
    <lineage>
        <taxon>Bacteria</taxon>
        <taxon>Pseudomonadati</taxon>
        <taxon>Pseudomonadota</taxon>
        <taxon>Gammaproteobacteria</taxon>
        <taxon>Oceanospirillales</taxon>
        <taxon>Oceanospirillaceae</taxon>
        <taxon>Oceanospirillum</taxon>
    </lineage>
</organism>
<dbReference type="Gene3D" id="3.30.160.170">
    <property type="entry name" value="FlaG-like"/>
    <property type="match status" value="1"/>
</dbReference>
<protein>
    <recommendedName>
        <fullName evidence="3">Flagellar biosynthesis protein FlaG</fullName>
    </recommendedName>
</protein>
<dbReference type="InterPro" id="IPR005186">
    <property type="entry name" value="FlaG"/>
</dbReference>
<dbReference type="STRING" id="966.BTA35_0203615"/>
<dbReference type="PANTHER" id="PTHR37166">
    <property type="entry name" value="PROTEIN FLAG"/>
    <property type="match status" value="1"/>
</dbReference>
<accession>A0A1T1HFK9</accession>
<comment type="caution">
    <text evidence="1">The sequence shown here is derived from an EMBL/GenBank/DDBJ whole genome shotgun (WGS) entry which is preliminary data.</text>
</comment>
<reference evidence="1" key="1">
    <citation type="submission" date="2017-02" db="EMBL/GenBank/DDBJ databases">
        <title>Draft Genome Sequence of the Salt Water Bacterium Oceanospirillum linum ATCC 11336.</title>
        <authorList>
            <person name="Trachtenberg A.M."/>
            <person name="Carney J.G."/>
            <person name="Linnane J.D."/>
            <person name="Rheaume B.A."/>
            <person name="Pitts N.L."/>
            <person name="Mykles D.L."/>
            <person name="Maclea K.S."/>
        </authorList>
    </citation>
    <scope>NUCLEOTIDE SEQUENCE [LARGE SCALE GENOMIC DNA]</scope>
    <source>
        <strain evidence="1">ATCC 11336</strain>
    </source>
</reference>
<dbReference type="PANTHER" id="PTHR37166:SF1">
    <property type="entry name" value="PROTEIN FLAG"/>
    <property type="match status" value="1"/>
</dbReference>
<keyword evidence="2" id="KW-1185">Reference proteome</keyword>
<sequence length="144" mass="15781">MKVDGSNDAFAQGYELRQKTAGVDVSRATTEAGAKLDNARTSAVDDLKSAMAGQGGNSDREKELQDAVDKVNQYAEIQQVSLRLQVEKELQQVVVKVVDKDTDEVIRQIPSEQTIEIAKRLDEVMKEFLSGAAAQSFSLFSDEV</sequence>
<evidence type="ECO:0008006" key="3">
    <source>
        <dbReference type="Google" id="ProtNLM"/>
    </source>
</evidence>
<proteinExistence type="predicted"/>
<dbReference type="SUPFAM" id="SSF160214">
    <property type="entry name" value="FlaG-like"/>
    <property type="match status" value="1"/>
</dbReference>
<evidence type="ECO:0000313" key="1">
    <source>
        <dbReference type="EMBL" id="OOV88592.1"/>
    </source>
</evidence>
<dbReference type="RefSeq" id="WP_077243030.1">
    <property type="nucleotide sequence ID" value="NZ_FXTS01000001.1"/>
</dbReference>
<dbReference type="Proteomes" id="UP000190064">
    <property type="component" value="Unassembled WGS sequence"/>
</dbReference>